<feature type="region of interest" description="Disordered" evidence="1">
    <location>
        <begin position="285"/>
        <end position="312"/>
    </location>
</feature>
<dbReference type="EMBL" id="CP009400">
    <property type="protein sequence ID" value="AIO00650.1"/>
    <property type="molecule type" value="Genomic_DNA"/>
</dbReference>
<proteinExistence type="predicted"/>
<dbReference type="eggNOG" id="ENOG502S0I3">
    <property type="taxonomic scope" value="Eukaryota"/>
</dbReference>
<protein>
    <submittedName>
        <fullName evidence="2">Uncharacterized protein</fullName>
    </submittedName>
</protein>
<dbReference type="OrthoDB" id="272447at2759"/>
<sequence>MDAAGAHGETRTIPLQLDIGYVDVPRDACFSWLQHKYANIKPVAETPSPDSKEKKPRIDSALLQRLENDAIACDELRWRAFSFPSHPHHPLNVNYRHDPGRKAGTPATAIALHRTKQRSSQEAELAADGQKAPYTLVISTRADSEAKRCSMKDKRKARDSSAAAVVAASDVPVLKVEELLDKVIQEEKQVYWCRVLGEENVGHEAPGTSTWAARRIARSWRPLLGGYVSAPGNVDQARFLIFPQSGHPTVDTRDPKALFNAPGKSLDSPQSVPYYVRGSASWKVEESNPAAGAAAPARATRDELSDASATRGGLHHSLTYARINPVTAPEQRNWADAVEISTTHQLTRTERQYSPERAKVQRVTLLEDSFAVKMSQGNPRHSTLISATRSTVMNSGAKHQGAVPASSSASKKSSKKGTASVDPNDALLQLHVEDVYDSSVQHFVLPSIWQRWMGPGAATAFTNKSEHVTDSYSLDNVSRVLYRMRWSGGPGVELCQAGGGTDGADSAKSLSAHTSYLTIFGKLWSESWVQVPLSSRWTLTLRNQSSVVMPLEWNAVVAPPTASKGGTDAEPADAAPLASEGTGSWMGRVCMHPYFWATQGPRWDAALVRGFSNDYNGLHHARRWYSIVSAELELKRGKQAGSRARGKRSHRAAPPPPQKNSSTGGEGENETTMPGGNTEDSTLVAGNRWRGTSLTAFANACMVDNVRDYPRASVGFSFVSHIPRLAITPFNEIVPRKFECCLSWFAAFKPVTGDGASSKGGKGNTGFGVELQSGLSHAGLSAASPTTTADGMPLLRVSPVETFQHVKCGLTWLFDD</sequence>
<evidence type="ECO:0000313" key="2">
    <source>
        <dbReference type="EMBL" id="AIO00650.1"/>
    </source>
</evidence>
<dbReference type="Proteomes" id="UP000063063">
    <property type="component" value="Chromosome 31"/>
</dbReference>
<dbReference type="VEuPathDB" id="TriTrypDB:LPMP_310610"/>
<reference evidence="2 3" key="1">
    <citation type="journal article" date="2015" name="Sci. Rep.">
        <title>The genome of Leishmania panamensis: insights into genomics of the L. (Viannia) subgenus.</title>
        <authorList>
            <person name="Llanes A."/>
            <person name="Restrepo C.M."/>
            <person name="Vecchio G.D."/>
            <person name="Anguizola F.J."/>
            <person name="Lleonart R."/>
        </authorList>
    </citation>
    <scope>NUCLEOTIDE SEQUENCE [LARGE SCALE GENOMIC DNA]</scope>
    <source>
        <strain evidence="2 3">MHOM/PA/94/PSC-1</strain>
    </source>
</reference>
<name>A0A088RZG8_LEIPA</name>
<feature type="compositionally biased region" description="Polar residues" evidence="1">
    <location>
        <begin position="670"/>
        <end position="681"/>
    </location>
</feature>
<keyword evidence="3" id="KW-1185">Reference proteome</keyword>
<dbReference type="KEGG" id="lpan:LPMP_310610"/>
<dbReference type="AlphaFoldDB" id="A0A088RZG8"/>
<evidence type="ECO:0000313" key="3">
    <source>
        <dbReference type="Proteomes" id="UP000063063"/>
    </source>
</evidence>
<feature type="region of interest" description="Disordered" evidence="1">
    <location>
        <begin position="637"/>
        <end position="683"/>
    </location>
</feature>
<accession>A0A088RZG8</accession>
<dbReference type="VEuPathDB" id="TriTrypDB:LPAL13_310011300"/>
<gene>
    <name evidence="2" type="ORF">LPMP_310610</name>
</gene>
<organism evidence="2 3">
    <name type="scientific">Leishmania panamensis</name>
    <dbReference type="NCBI Taxonomy" id="5679"/>
    <lineage>
        <taxon>Eukaryota</taxon>
        <taxon>Discoba</taxon>
        <taxon>Euglenozoa</taxon>
        <taxon>Kinetoplastea</taxon>
        <taxon>Metakinetoplastina</taxon>
        <taxon>Trypanosomatida</taxon>
        <taxon>Trypanosomatidae</taxon>
        <taxon>Leishmaniinae</taxon>
        <taxon>Leishmania</taxon>
        <taxon>Leishmania guyanensis species complex</taxon>
    </lineage>
</organism>
<dbReference type="GeneID" id="22577487"/>
<feature type="region of interest" description="Disordered" evidence="1">
    <location>
        <begin position="393"/>
        <end position="421"/>
    </location>
</feature>
<evidence type="ECO:0000256" key="1">
    <source>
        <dbReference type="SAM" id="MobiDB-lite"/>
    </source>
</evidence>
<dbReference type="RefSeq" id="XP_010701450.1">
    <property type="nucleotide sequence ID" value="XM_010703148.1"/>
</dbReference>
<feature type="compositionally biased region" description="Low complexity" evidence="1">
    <location>
        <begin position="289"/>
        <end position="298"/>
    </location>
</feature>